<protein>
    <recommendedName>
        <fullName evidence="2">Asparaginase</fullName>
    </recommendedName>
</protein>
<dbReference type="AlphaFoldDB" id="A0A6J4QZX6"/>
<dbReference type="PANTHER" id="PTHR42110">
    <property type="entry name" value="L-ASPARAGINASE, PUTATIVE (AFU_ORTHOLOGUE AFUA_3G11890)-RELATED"/>
    <property type="match status" value="1"/>
</dbReference>
<reference evidence="1" key="1">
    <citation type="submission" date="2020-02" db="EMBL/GenBank/DDBJ databases">
        <authorList>
            <person name="Meier V. D."/>
        </authorList>
    </citation>
    <scope>NUCLEOTIDE SEQUENCE</scope>
    <source>
        <strain evidence="1">AVDCRST_MAG02</strain>
    </source>
</reference>
<evidence type="ECO:0000313" key="1">
    <source>
        <dbReference type="EMBL" id="CAA9460042.1"/>
    </source>
</evidence>
<organism evidence="1">
    <name type="scientific">uncultured Rubrobacteraceae bacterium</name>
    <dbReference type="NCBI Taxonomy" id="349277"/>
    <lineage>
        <taxon>Bacteria</taxon>
        <taxon>Bacillati</taxon>
        <taxon>Actinomycetota</taxon>
        <taxon>Rubrobacteria</taxon>
        <taxon>Rubrobacterales</taxon>
        <taxon>Rubrobacteraceae</taxon>
        <taxon>environmental samples</taxon>
    </lineage>
</organism>
<dbReference type="PANTHER" id="PTHR42110:SF1">
    <property type="entry name" value="L-ASPARAGINASE, PUTATIVE (AFU_ORTHOLOGUE AFUA_3G11890)-RELATED"/>
    <property type="match status" value="1"/>
</dbReference>
<dbReference type="Pfam" id="PF06089">
    <property type="entry name" value="Asparaginase_II"/>
    <property type="match status" value="1"/>
</dbReference>
<name>A0A6J4QZX6_9ACTN</name>
<sequence>MADPTPENGAGLPEDVPLVAVRRGAVVESVHRGRFVFCGPSGDVLDAAGDPDAYVYARSSAKPFQALPLVLSGAADAFGLSDEELAVACASHNAEGPHLAAVRSILKKAGLAEDDLQSGAHPPMHAPEAAKLARSGEEPRPIHGNCSGKHAGMLAVCAHEGLDTGGYRDPGHPLQRRIMGLLTEVCDLREDEALLAGDDCGVPAFALPLKKLATGFARLTTGEGLSDEVAGAAGRVRRAMREHPFMVAGTGRLDAGVMEATGVLCKSGAEGVFAAGSPDGWGLAIKISDGGGRAVRPAAVAALWRRGVEVTGDGPESRPTRGLHGEVVGEIGPLF</sequence>
<evidence type="ECO:0008006" key="2">
    <source>
        <dbReference type="Google" id="ProtNLM"/>
    </source>
</evidence>
<dbReference type="InterPro" id="IPR010349">
    <property type="entry name" value="Asparaginase_II"/>
</dbReference>
<gene>
    <name evidence="1" type="ORF">AVDCRST_MAG02-2131</name>
</gene>
<proteinExistence type="predicted"/>
<dbReference type="EMBL" id="CADCVH010000069">
    <property type="protein sequence ID" value="CAA9460042.1"/>
    <property type="molecule type" value="Genomic_DNA"/>
</dbReference>
<accession>A0A6J4QZX6</accession>